<dbReference type="EMBL" id="FZNQ01000001">
    <property type="protein sequence ID" value="SNR23418.1"/>
    <property type="molecule type" value="Genomic_DNA"/>
</dbReference>
<keyword evidence="1" id="KW-0472">Membrane</keyword>
<dbReference type="Proteomes" id="UP000198397">
    <property type="component" value="Unassembled WGS sequence"/>
</dbReference>
<evidence type="ECO:0000256" key="1">
    <source>
        <dbReference type="SAM" id="Phobius"/>
    </source>
</evidence>
<proteinExistence type="predicted"/>
<feature type="transmembrane region" description="Helical" evidence="1">
    <location>
        <begin position="86"/>
        <end position="110"/>
    </location>
</feature>
<dbReference type="AlphaFoldDB" id="A0A238UMZ8"/>
<dbReference type="Pfam" id="PF19656">
    <property type="entry name" value="DUF6159"/>
    <property type="match status" value="1"/>
</dbReference>
<feature type="transmembrane region" description="Helical" evidence="1">
    <location>
        <begin position="47"/>
        <end position="74"/>
    </location>
</feature>
<gene>
    <name evidence="2" type="ORF">SAMN06264855_101114</name>
</gene>
<feature type="transmembrane region" description="Helical" evidence="1">
    <location>
        <begin position="131"/>
        <end position="151"/>
    </location>
</feature>
<evidence type="ECO:0008006" key="4">
    <source>
        <dbReference type="Google" id="ProtNLM"/>
    </source>
</evidence>
<feature type="transmembrane region" description="Helical" evidence="1">
    <location>
        <begin position="203"/>
        <end position="231"/>
    </location>
</feature>
<name>A0A238UMZ8_HALVU</name>
<sequence length="312" mass="33497">MAFIFKLLQRDAPLMATSIGTGGIGFFDRLRTGWTLTKDSVDVLRRYPVLAVFPLLAGISGLVFFTIFLVPLWIGNLIGSGVEFAVLLVLYFVTTFVSTYFACALVYASNEAFHDREPGVMDSLRAVSDRLGPIVVWSIISATVSVVLRSLEDSDSGIARLVGSLFALGWTVMTFFIVPVIVFEEISVRSMFSRSASAFRDTWGETIGAGFGITLIVTLVGIALALGALAISLPLAALFPGPGIVLTVLLLLGVAITTYVLSQTIWGIAKTALYVYAVEGTVPRGFENFDFERLGGRTEGASPGRAGTRDTL</sequence>
<organism evidence="2 3">
    <name type="scientific">Halorubrum vacuolatum</name>
    <name type="common">Natronobacterium vacuolatum</name>
    <dbReference type="NCBI Taxonomy" id="63740"/>
    <lineage>
        <taxon>Archaea</taxon>
        <taxon>Methanobacteriati</taxon>
        <taxon>Methanobacteriota</taxon>
        <taxon>Stenosarchaea group</taxon>
        <taxon>Halobacteria</taxon>
        <taxon>Halobacteriales</taxon>
        <taxon>Haloferacaceae</taxon>
        <taxon>Halorubrum</taxon>
    </lineage>
</organism>
<protein>
    <recommendedName>
        <fullName evidence="4">Membrane domain of glycerophosphoryl diester phosphodiesterase</fullName>
    </recommendedName>
</protein>
<feature type="transmembrane region" description="Helical" evidence="1">
    <location>
        <begin position="157"/>
        <end position="182"/>
    </location>
</feature>
<dbReference type="InterPro" id="IPR046157">
    <property type="entry name" value="DUF6159"/>
</dbReference>
<keyword evidence="1" id="KW-1133">Transmembrane helix</keyword>
<evidence type="ECO:0000313" key="3">
    <source>
        <dbReference type="Proteomes" id="UP000198397"/>
    </source>
</evidence>
<accession>A0A238UMZ8</accession>
<reference evidence="2 3" key="1">
    <citation type="submission" date="2017-06" db="EMBL/GenBank/DDBJ databases">
        <authorList>
            <person name="Kim H.J."/>
            <person name="Triplett B.A."/>
        </authorList>
    </citation>
    <scope>NUCLEOTIDE SEQUENCE [LARGE SCALE GENOMIC DNA]</scope>
    <source>
        <strain evidence="2 3">DSM 8800</strain>
    </source>
</reference>
<evidence type="ECO:0000313" key="2">
    <source>
        <dbReference type="EMBL" id="SNR23418.1"/>
    </source>
</evidence>
<keyword evidence="3" id="KW-1185">Reference proteome</keyword>
<keyword evidence="1" id="KW-0812">Transmembrane</keyword>
<feature type="transmembrane region" description="Helical" evidence="1">
    <location>
        <begin position="237"/>
        <end position="261"/>
    </location>
</feature>